<dbReference type="FunFam" id="1.20.1250.20:FF:000002">
    <property type="entry name" value="Sugar transport protein 13"/>
    <property type="match status" value="2"/>
</dbReference>
<dbReference type="PROSITE" id="PS50850">
    <property type="entry name" value="MFS"/>
    <property type="match status" value="2"/>
</dbReference>
<organism evidence="11 12">
    <name type="scientific">Aristolochia fimbriata</name>
    <name type="common">White veined hardy Dutchman's pipe vine</name>
    <dbReference type="NCBI Taxonomy" id="158543"/>
    <lineage>
        <taxon>Eukaryota</taxon>
        <taxon>Viridiplantae</taxon>
        <taxon>Streptophyta</taxon>
        <taxon>Embryophyta</taxon>
        <taxon>Tracheophyta</taxon>
        <taxon>Spermatophyta</taxon>
        <taxon>Magnoliopsida</taxon>
        <taxon>Magnoliidae</taxon>
        <taxon>Piperales</taxon>
        <taxon>Aristolochiaceae</taxon>
        <taxon>Aristolochia</taxon>
    </lineage>
</organism>
<evidence type="ECO:0000256" key="2">
    <source>
        <dbReference type="ARBA" id="ARBA00010992"/>
    </source>
</evidence>
<name>A0AAV7EX81_ARIFI</name>
<feature type="transmembrane region" description="Helical" evidence="9">
    <location>
        <begin position="287"/>
        <end position="311"/>
    </location>
</feature>
<dbReference type="InterPro" id="IPR005829">
    <property type="entry name" value="Sugar_transporter_CS"/>
</dbReference>
<keyword evidence="4" id="KW-0762">Sugar transport</keyword>
<feature type="transmembrane region" description="Helical" evidence="9">
    <location>
        <begin position="659"/>
        <end position="677"/>
    </location>
</feature>
<feature type="transmembrane region" description="Helical" evidence="9">
    <location>
        <begin position="82"/>
        <end position="102"/>
    </location>
</feature>
<feature type="transmembrane region" description="Helical" evidence="9">
    <location>
        <begin position="570"/>
        <end position="589"/>
    </location>
</feature>
<sequence length="1000" mass="108441">MAIEEGSEGRKPEGYNGRITPLLVVSSVTATMGGLLFGYALGISGGITSMEPFLKKFFPNVYREMQAEYSSVGNYCRFDSQLVTAFTSSLYVAGLVASFFAAPVTRAFGRKWSNLFAGITFLVGAGVGGAAVDVYMLVLSRVLLGIGTAFANQSIPIYISEISPPEHRGAINNGFNMFTAIGAFAANILNYGTQKISAGYGWRVSLAMAGLPASLIIAGAFILPETPSSLIQRGAEPQKALAALQKIRGTADVETELEDLIKAANSVSEKMEHPFRQIVERQYRPQLVMAIALPFFQQATGINVINFYAPLLFRTIGQGESSALMSTVATGLVRVGFTMMSSFVVDRLGRRVLFVVGGGVMLVSNLIVGGILGTQLGDHGRVSDGYAYSILVLLSIYLAGFGCSWGPLPGSVPAEIFQLDIRSAGQSITVAVSFFFIGVGAQSFLTMLCHFKSGMFFFFAGWILVMTVFVYLLLPETKNVPLERMERVWIEHWFWSRIRTGHHYNGRMTPFVILSCLTAAMGGLIFGYDIGISGGVTSMEPFLTEFFPEVYHKLKEDSTVSNYCKFDSQLLTSFTSSLYLAGMVASFFASSVTSAFGRKPSIAMGGVLFLVGSAVGAAAVNVFMLIIGRMLLGIGVGFANQAVPLYLSEMAPPKYRGAINNGFQLSICIGAFAANLINYGVEKIKVGYGWRISLAMGGVPASLLIVGALFLPETPNSLIQQEGNEHEALKMLQKVRGMEDVRAEFEDLIKANEVAKTVKNPFRNIIRRRYRPQLVMAIAIPFFQQVTGINVISFYAPLLFITIGLGESASLMSTIVIVVVGTSSTIVSMAVVDRLGRRSLLIAGGIQMLVSQVAIGGIMAIQLGDYGGLSKGYAYLLLTLISVYVAGFSWSWGPLGWLVPSEIFPMEVRSAGQSVTVAVCFLLTFAVAQTFLSMLCHFRWGIFLFFGGWVVVMTGFVHLLLPETKGTPIEQMEGVWMDHWFWKRFVIAADDQKEMAGAEA</sequence>
<dbReference type="Pfam" id="PF00083">
    <property type="entry name" value="Sugar_tr"/>
    <property type="match status" value="2"/>
</dbReference>
<dbReference type="InterPro" id="IPR036259">
    <property type="entry name" value="MFS_trans_sf"/>
</dbReference>
<evidence type="ECO:0000259" key="10">
    <source>
        <dbReference type="PROSITE" id="PS50850"/>
    </source>
</evidence>
<comment type="caution">
    <text evidence="11">The sequence shown here is derived from an EMBL/GenBank/DDBJ whole genome shotgun (WGS) entry which is preliminary data.</text>
</comment>
<dbReference type="InterPro" id="IPR044778">
    <property type="entry name" value="MFS_STP/MST-like_plant"/>
</dbReference>
<keyword evidence="5 9" id="KW-0812">Transmembrane</keyword>
<protein>
    <recommendedName>
        <fullName evidence="10">Major facilitator superfamily (MFS) profile domain-containing protein</fullName>
    </recommendedName>
</protein>
<evidence type="ECO:0000256" key="1">
    <source>
        <dbReference type="ARBA" id="ARBA00004141"/>
    </source>
</evidence>
<evidence type="ECO:0000256" key="5">
    <source>
        <dbReference type="ARBA" id="ARBA00022692"/>
    </source>
</evidence>
<feature type="transmembrane region" description="Helical" evidence="9">
    <location>
        <begin position="352"/>
        <end position="373"/>
    </location>
</feature>
<keyword evidence="7 9" id="KW-1133">Transmembrane helix</keyword>
<evidence type="ECO:0000313" key="11">
    <source>
        <dbReference type="EMBL" id="KAG9452262.1"/>
    </source>
</evidence>
<feature type="transmembrane region" description="Helical" evidence="9">
    <location>
        <begin position="428"/>
        <end position="448"/>
    </location>
</feature>
<feature type="transmembrane region" description="Helical" evidence="9">
    <location>
        <begin position="385"/>
        <end position="408"/>
    </location>
</feature>
<feature type="transmembrane region" description="Helical" evidence="9">
    <location>
        <begin position="809"/>
        <end position="832"/>
    </location>
</feature>
<feature type="transmembrane region" description="Helical" evidence="9">
    <location>
        <begin position="21"/>
        <end position="47"/>
    </location>
</feature>
<dbReference type="EMBL" id="JAINDJ010000003">
    <property type="protein sequence ID" value="KAG9452262.1"/>
    <property type="molecule type" value="Genomic_DNA"/>
</dbReference>
<dbReference type="SUPFAM" id="SSF103473">
    <property type="entry name" value="MFS general substrate transporter"/>
    <property type="match status" value="2"/>
</dbReference>
<dbReference type="InterPro" id="IPR005828">
    <property type="entry name" value="MFS_sugar_transport-like"/>
</dbReference>
<dbReference type="InterPro" id="IPR020846">
    <property type="entry name" value="MFS_dom"/>
</dbReference>
<dbReference type="GO" id="GO:0016020">
    <property type="term" value="C:membrane"/>
    <property type="evidence" value="ECO:0007669"/>
    <property type="project" value="UniProtKB-SubCell"/>
</dbReference>
<feature type="transmembrane region" description="Helical" evidence="9">
    <location>
        <begin position="911"/>
        <end position="932"/>
    </location>
</feature>
<evidence type="ECO:0000313" key="12">
    <source>
        <dbReference type="Proteomes" id="UP000825729"/>
    </source>
</evidence>
<feature type="transmembrane region" description="Helical" evidence="9">
    <location>
        <begin position="938"/>
        <end position="961"/>
    </location>
</feature>
<dbReference type="PANTHER" id="PTHR23500">
    <property type="entry name" value="SOLUTE CARRIER FAMILY 2, FACILITATED GLUCOSE TRANSPORTER"/>
    <property type="match status" value="1"/>
</dbReference>
<feature type="transmembrane region" description="Helical" evidence="9">
    <location>
        <begin position="774"/>
        <end position="803"/>
    </location>
</feature>
<dbReference type="NCBIfam" id="TIGR00879">
    <property type="entry name" value="SP"/>
    <property type="match status" value="2"/>
</dbReference>
<dbReference type="PRINTS" id="PR00171">
    <property type="entry name" value="SUGRTRNSPORT"/>
</dbReference>
<keyword evidence="3" id="KW-0813">Transport</keyword>
<evidence type="ECO:0000256" key="4">
    <source>
        <dbReference type="ARBA" id="ARBA00022597"/>
    </source>
</evidence>
<feature type="domain" description="Major facilitator superfamily (MFS) profile" evidence="10">
    <location>
        <begin position="515"/>
        <end position="965"/>
    </location>
</feature>
<keyword evidence="12" id="KW-1185">Reference proteome</keyword>
<feature type="transmembrane region" description="Helical" evidence="9">
    <location>
        <begin position="689"/>
        <end position="711"/>
    </location>
</feature>
<dbReference type="Proteomes" id="UP000825729">
    <property type="component" value="Unassembled WGS sequence"/>
</dbReference>
<dbReference type="GO" id="GO:0015145">
    <property type="term" value="F:monosaccharide transmembrane transporter activity"/>
    <property type="evidence" value="ECO:0007669"/>
    <property type="project" value="InterPro"/>
</dbReference>
<evidence type="ECO:0000256" key="8">
    <source>
        <dbReference type="ARBA" id="ARBA00023136"/>
    </source>
</evidence>
<dbReference type="InterPro" id="IPR003663">
    <property type="entry name" value="Sugar/inositol_transpt"/>
</dbReference>
<comment type="similarity">
    <text evidence="2">Belongs to the major facilitator superfamily. Sugar transporter (TC 2.A.1.1) family.</text>
</comment>
<dbReference type="InterPro" id="IPR045262">
    <property type="entry name" value="STP/PLT_plant"/>
</dbReference>
<feature type="transmembrane region" description="Helical" evidence="9">
    <location>
        <begin position="626"/>
        <end position="647"/>
    </location>
</feature>
<dbReference type="Gene3D" id="1.20.1250.20">
    <property type="entry name" value="MFS general substrate transporter like domains"/>
    <property type="match status" value="2"/>
</dbReference>
<reference evidence="11 12" key="1">
    <citation type="submission" date="2021-07" db="EMBL/GenBank/DDBJ databases">
        <title>The Aristolochia fimbriata genome: insights into angiosperm evolution, floral development and chemical biosynthesis.</title>
        <authorList>
            <person name="Jiao Y."/>
        </authorList>
    </citation>
    <scope>NUCLEOTIDE SEQUENCE [LARGE SCALE GENOMIC DNA]</scope>
    <source>
        <strain evidence="11">IBCAS-2021</strain>
        <tissue evidence="11">Leaf</tissue>
    </source>
</reference>
<feature type="transmembrane region" description="Helical" evidence="9">
    <location>
        <begin position="454"/>
        <end position="474"/>
    </location>
</feature>
<keyword evidence="8 9" id="KW-0472">Membrane</keyword>
<dbReference type="GO" id="GO:0015293">
    <property type="term" value="F:symporter activity"/>
    <property type="evidence" value="ECO:0007669"/>
    <property type="project" value="UniProtKB-KW"/>
</dbReference>
<dbReference type="AlphaFoldDB" id="A0AAV7EX81"/>
<dbReference type="CDD" id="cd17361">
    <property type="entry name" value="MFS_STP"/>
    <property type="match status" value="2"/>
</dbReference>
<evidence type="ECO:0000256" key="7">
    <source>
        <dbReference type="ARBA" id="ARBA00022989"/>
    </source>
</evidence>
<dbReference type="PANTHER" id="PTHR23500:SF30">
    <property type="entry name" value="SUGAR TRANSPORT PROTEIN 3"/>
    <property type="match status" value="1"/>
</dbReference>
<accession>A0AAV7EX81</accession>
<comment type="subcellular location">
    <subcellularLocation>
        <location evidence="1">Membrane</location>
        <topology evidence="1">Multi-pass membrane protein</topology>
    </subcellularLocation>
</comment>
<evidence type="ECO:0000256" key="6">
    <source>
        <dbReference type="ARBA" id="ARBA00022847"/>
    </source>
</evidence>
<feature type="transmembrane region" description="Helical" evidence="9">
    <location>
        <begin position="508"/>
        <end position="528"/>
    </location>
</feature>
<feature type="transmembrane region" description="Helical" evidence="9">
    <location>
        <begin position="839"/>
        <end position="861"/>
    </location>
</feature>
<evidence type="ECO:0000256" key="9">
    <source>
        <dbReference type="SAM" id="Phobius"/>
    </source>
</evidence>
<feature type="transmembrane region" description="Helical" evidence="9">
    <location>
        <begin position="204"/>
        <end position="223"/>
    </location>
</feature>
<proteinExistence type="inferred from homology"/>
<feature type="transmembrane region" description="Helical" evidence="9">
    <location>
        <begin position="601"/>
        <end position="620"/>
    </location>
</feature>
<feature type="domain" description="Major facilitator superfamily (MFS) profile" evidence="10">
    <location>
        <begin position="26"/>
        <end position="478"/>
    </location>
</feature>
<keyword evidence="6" id="KW-0769">Symport</keyword>
<evidence type="ECO:0000256" key="3">
    <source>
        <dbReference type="ARBA" id="ARBA00022448"/>
    </source>
</evidence>
<dbReference type="PROSITE" id="PS00216">
    <property type="entry name" value="SUGAR_TRANSPORT_1"/>
    <property type="match status" value="2"/>
</dbReference>
<feature type="transmembrane region" description="Helical" evidence="9">
    <location>
        <begin position="323"/>
        <end position="345"/>
    </location>
</feature>
<gene>
    <name evidence="11" type="ORF">H6P81_005166</name>
</gene>
<dbReference type="PROSITE" id="PS00217">
    <property type="entry name" value="SUGAR_TRANSPORT_2"/>
    <property type="match status" value="1"/>
</dbReference>
<feature type="transmembrane region" description="Helical" evidence="9">
    <location>
        <begin position="114"/>
        <end position="132"/>
    </location>
</feature>
<feature type="transmembrane region" description="Helical" evidence="9">
    <location>
        <begin position="873"/>
        <end position="899"/>
    </location>
</feature>